<dbReference type="InterPro" id="IPR037257">
    <property type="entry name" value="T2SS_E_N_sf"/>
</dbReference>
<keyword evidence="4" id="KW-0472">Membrane</keyword>
<accession>A0A285NMQ6</accession>
<feature type="transmembrane region" description="Helical" evidence="4">
    <location>
        <begin position="502"/>
        <end position="532"/>
    </location>
</feature>
<dbReference type="SUPFAM" id="SSF160246">
    <property type="entry name" value="EspE N-terminal domain-like"/>
    <property type="match status" value="1"/>
</dbReference>
<dbReference type="SUPFAM" id="SSF53448">
    <property type="entry name" value="Nucleotide-diphospho-sugar transferases"/>
    <property type="match status" value="1"/>
</dbReference>
<keyword evidence="7" id="KW-1185">Reference proteome</keyword>
<keyword evidence="2" id="KW-0328">Glycosyltransferase</keyword>
<dbReference type="PANTHER" id="PTHR43630:SF1">
    <property type="entry name" value="POLY-BETA-1,6-N-ACETYL-D-GLUCOSAMINE SYNTHASE"/>
    <property type="match status" value="1"/>
</dbReference>
<dbReference type="EMBL" id="OBEN01000001">
    <property type="protein sequence ID" value="SNZ10780.1"/>
    <property type="molecule type" value="Genomic_DNA"/>
</dbReference>
<dbReference type="OrthoDB" id="9766299at2"/>
<organism evidence="6 7">
    <name type="scientific">Hydrogenobacter hydrogenophilus</name>
    <dbReference type="NCBI Taxonomy" id="35835"/>
    <lineage>
        <taxon>Bacteria</taxon>
        <taxon>Pseudomonadati</taxon>
        <taxon>Aquificota</taxon>
        <taxon>Aquificia</taxon>
        <taxon>Aquificales</taxon>
        <taxon>Aquificaceae</taxon>
        <taxon>Hydrogenobacter</taxon>
    </lineage>
</organism>
<feature type="transmembrane region" description="Helical" evidence="4">
    <location>
        <begin position="202"/>
        <end position="223"/>
    </location>
</feature>
<evidence type="ECO:0000256" key="2">
    <source>
        <dbReference type="ARBA" id="ARBA00022676"/>
    </source>
</evidence>
<comment type="similarity">
    <text evidence="1">Belongs to the glycosyltransferase 2 family.</text>
</comment>
<evidence type="ECO:0000256" key="3">
    <source>
        <dbReference type="ARBA" id="ARBA00022679"/>
    </source>
</evidence>
<dbReference type="InterPro" id="IPR029044">
    <property type="entry name" value="Nucleotide-diphossugar_trans"/>
</dbReference>
<keyword evidence="4" id="KW-1133">Transmembrane helix</keyword>
<keyword evidence="3" id="KW-0808">Transferase</keyword>
<reference evidence="7" key="1">
    <citation type="submission" date="2017-09" db="EMBL/GenBank/DDBJ databases">
        <authorList>
            <person name="Varghese N."/>
            <person name="Submissions S."/>
        </authorList>
    </citation>
    <scope>NUCLEOTIDE SEQUENCE [LARGE SCALE GENOMIC DNA]</scope>
    <source>
        <strain evidence="7">DSM 2913</strain>
    </source>
</reference>
<dbReference type="InterPro" id="IPR001173">
    <property type="entry name" value="Glyco_trans_2-like"/>
</dbReference>
<dbReference type="PANTHER" id="PTHR43630">
    <property type="entry name" value="POLY-BETA-1,6-N-ACETYL-D-GLUCOSAMINE SYNTHASE"/>
    <property type="match status" value="1"/>
</dbReference>
<proteinExistence type="inferred from homology"/>
<dbReference type="Pfam" id="PF13632">
    <property type="entry name" value="Glyco_trans_2_3"/>
    <property type="match status" value="1"/>
</dbReference>
<dbReference type="AlphaFoldDB" id="A0A285NMQ6"/>
<dbReference type="Gene3D" id="3.90.550.10">
    <property type="entry name" value="Spore Coat Polysaccharide Biosynthesis Protein SpsA, Chain A"/>
    <property type="match status" value="1"/>
</dbReference>
<evidence type="ECO:0000259" key="5">
    <source>
        <dbReference type="Pfam" id="PF13632"/>
    </source>
</evidence>
<dbReference type="Proteomes" id="UP000218627">
    <property type="component" value="Unassembled WGS sequence"/>
</dbReference>
<feature type="transmembrane region" description="Helical" evidence="4">
    <location>
        <begin position="544"/>
        <end position="564"/>
    </location>
</feature>
<gene>
    <name evidence="6" type="ORF">SAMN06265353_0048</name>
</gene>
<keyword evidence="4" id="KW-0812">Transmembrane</keyword>
<evidence type="ECO:0000313" key="6">
    <source>
        <dbReference type="EMBL" id="SNZ10780.1"/>
    </source>
</evidence>
<sequence length="626" mass="72768">MWASGGTSKERIGEVLLKKGLITQQQLEEALDYQKKYDGRLGWILASLGYIRRIDFFRTLAEHLGLEFIDDLEKIKSLVDKNFLMRFDPEELARCEVIPARQTQEGVLLLTSYPNSEKFHEFVRKHFGDEPIKEIIITDLDLIKTLETYFKDHFVDRAVHGLFYLSPEYSASQVFSKGQVFFMGLFLYGSLLWIYYDAVSYVITLIALIQVFYVISILFKLLASLAGAKSEMQQFITEDEVKNLDEKDLPVYTVLVPVYKEPEVIGILINSLKKMDYPQNKLDVILLLEEDDKETLEAAKAQKPPANWRFIIVPPSLPKTKPKACNYGLFFARGKYLTIYDAEDIPEPDQLKKAVIAFEKGGGQYICFQAALNYFNKDENFLTKMFTLEYSYWFDYLLPGLYNLKLPIPLGGTSNHFDVEKLREIGAWDPFNTTEDADLGVRAFGKGYKVGVINSTTYEEANAKVRNWIRQRSRWIKGYMQTWLVHARNSKKLYKNVGLRGFLAFHLLIGGTPFTFLINPIMWIIFIFWLITQTKALDIFFPPWLLYLSLFNLLFGNFMGIYLNMIAVFKRRYYNLLPYAFLNPIYWMLHSIASYKALYELFTKPFYWQKTQHGITKYKPPIAGAV</sequence>
<feature type="transmembrane region" description="Helical" evidence="4">
    <location>
        <begin position="180"/>
        <end position="196"/>
    </location>
</feature>
<dbReference type="CDD" id="cd06427">
    <property type="entry name" value="CESA_like_2"/>
    <property type="match status" value="1"/>
</dbReference>
<feature type="domain" description="Glycosyltransferase 2-like" evidence="5">
    <location>
        <begin position="337"/>
        <end position="530"/>
    </location>
</feature>
<name>A0A285NMQ6_9AQUI</name>
<feature type="transmembrane region" description="Helical" evidence="4">
    <location>
        <begin position="576"/>
        <end position="598"/>
    </location>
</feature>
<dbReference type="GO" id="GO:0016757">
    <property type="term" value="F:glycosyltransferase activity"/>
    <property type="evidence" value="ECO:0007669"/>
    <property type="project" value="UniProtKB-KW"/>
</dbReference>
<evidence type="ECO:0000313" key="7">
    <source>
        <dbReference type="Proteomes" id="UP000218627"/>
    </source>
</evidence>
<evidence type="ECO:0000256" key="1">
    <source>
        <dbReference type="ARBA" id="ARBA00006739"/>
    </source>
</evidence>
<protein>
    <recommendedName>
        <fullName evidence="5">Glycosyltransferase 2-like domain-containing protein</fullName>
    </recommendedName>
</protein>
<evidence type="ECO:0000256" key="4">
    <source>
        <dbReference type="SAM" id="Phobius"/>
    </source>
</evidence>
<dbReference type="RefSeq" id="WP_096599897.1">
    <property type="nucleotide sequence ID" value="NZ_OBEN01000001.1"/>
</dbReference>